<evidence type="ECO:0000256" key="4">
    <source>
        <dbReference type="ARBA" id="ARBA00023136"/>
    </source>
</evidence>
<reference evidence="7 8" key="1">
    <citation type="journal article" date="2011" name="J. Bacteriol.">
        <title>Genome sequence of the ethanol-producing Zymomonas mobilis subsp. mobilis lectotype strain ATCC 10988.</title>
        <authorList>
            <person name="Pappas K.M."/>
            <person name="Kouvelis V.N."/>
            <person name="Saunders E."/>
            <person name="Brettin T.S."/>
            <person name="Bruce D."/>
            <person name="Detter C."/>
            <person name="Balakireva M."/>
            <person name="Han C.S."/>
            <person name="Savvakis G."/>
            <person name="Kyrpides N.C."/>
            <person name="Typas M.A."/>
        </authorList>
    </citation>
    <scope>NUCLEOTIDE SEQUENCE [LARGE SCALE GENOMIC DNA]</scope>
    <source>
        <strain evidence="8">ATCC 10988 / DSM 424 / CCUG 17860 / LMG 404 / NCIMB 8938 / NRRL B-806 / ZM1</strain>
    </source>
</reference>
<dbReference type="Pfam" id="PF01545">
    <property type="entry name" value="Cation_efflux"/>
    <property type="match status" value="1"/>
</dbReference>
<dbReference type="OrthoDB" id="9799649at2"/>
<gene>
    <name evidence="7" type="ordered locus">Zmob_0635</name>
</gene>
<dbReference type="SUPFAM" id="SSF161111">
    <property type="entry name" value="Cation efflux protein transmembrane domain-like"/>
    <property type="match status" value="1"/>
</dbReference>
<protein>
    <submittedName>
        <fullName evidence="7">Cation efflux protein</fullName>
    </submittedName>
</protein>
<evidence type="ECO:0000256" key="1">
    <source>
        <dbReference type="ARBA" id="ARBA00004141"/>
    </source>
</evidence>
<feature type="transmembrane region" description="Helical" evidence="5">
    <location>
        <begin position="93"/>
        <end position="111"/>
    </location>
</feature>
<dbReference type="RefSeq" id="WP_014500629.1">
    <property type="nucleotide sequence ID" value="NC_017262.1"/>
</dbReference>
<dbReference type="Proteomes" id="UP000001494">
    <property type="component" value="Chromosome"/>
</dbReference>
<feature type="transmembrane region" description="Helical" evidence="5">
    <location>
        <begin position="117"/>
        <end position="136"/>
    </location>
</feature>
<keyword evidence="4 5" id="KW-0472">Membrane</keyword>
<dbReference type="HOGENOM" id="CLU_013430_8_0_5"/>
<feature type="transmembrane region" description="Helical" evidence="5">
    <location>
        <begin position="25"/>
        <end position="46"/>
    </location>
</feature>
<dbReference type="AlphaFoldDB" id="A0A0H3G111"/>
<dbReference type="eggNOG" id="COG1230">
    <property type="taxonomic scope" value="Bacteria"/>
</dbReference>
<proteinExistence type="predicted"/>
<feature type="transmembrane region" description="Helical" evidence="5">
    <location>
        <begin position="66"/>
        <end position="86"/>
    </location>
</feature>
<keyword evidence="3 5" id="KW-1133">Transmembrane helix</keyword>
<dbReference type="KEGG" id="zmm:Zmob_0635"/>
<dbReference type="InterPro" id="IPR027469">
    <property type="entry name" value="Cation_efflux_TMD_sf"/>
</dbReference>
<sequence length="210" mass="22940">MMGRKCCCEPDFSTKKAIPEGYKKALWVVFILNSMMFLAEIATGFFSKSASLQGDALDFLGDALNYAISLLVIGYSLRVTAWAAVLKGATMGLLGAWVLAITLWHIAHAIVPEATTMGIVGSVALLVNVVSFLLLWRFRSEDANMHSAWICSRNDVIGNCAVLLAAFGVFHWVKGWPDYSVAFIMALLALQGAWVSIRMALKELRSLSVC</sequence>
<dbReference type="GO" id="GO:0008324">
    <property type="term" value="F:monoatomic cation transmembrane transporter activity"/>
    <property type="evidence" value="ECO:0007669"/>
    <property type="project" value="InterPro"/>
</dbReference>
<accession>A0A0H3G111</accession>
<evidence type="ECO:0000256" key="5">
    <source>
        <dbReference type="SAM" id="Phobius"/>
    </source>
</evidence>
<dbReference type="Gene3D" id="1.20.1510.10">
    <property type="entry name" value="Cation efflux protein transmembrane domain"/>
    <property type="match status" value="1"/>
</dbReference>
<feature type="transmembrane region" description="Helical" evidence="5">
    <location>
        <begin position="179"/>
        <end position="197"/>
    </location>
</feature>
<feature type="domain" description="Cation efflux protein transmembrane" evidence="6">
    <location>
        <begin position="26"/>
        <end position="204"/>
    </location>
</feature>
<dbReference type="InterPro" id="IPR058533">
    <property type="entry name" value="Cation_efflux_TM"/>
</dbReference>
<evidence type="ECO:0000259" key="6">
    <source>
        <dbReference type="Pfam" id="PF01545"/>
    </source>
</evidence>
<organism evidence="7 8">
    <name type="scientific">Zymomonas mobilis subsp. mobilis (strain ATCC 10988 / DSM 424 / LMG 404 / NCIMB 8938 / NRRL B-806 / ZM1)</name>
    <dbReference type="NCBI Taxonomy" id="555217"/>
    <lineage>
        <taxon>Bacteria</taxon>
        <taxon>Pseudomonadati</taxon>
        <taxon>Pseudomonadota</taxon>
        <taxon>Alphaproteobacteria</taxon>
        <taxon>Sphingomonadales</taxon>
        <taxon>Zymomonadaceae</taxon>
        <taxon>Zymomonas</taxon>
    </lineage>
</organism>
<evidence type="ECO:0000313" key="7">
    <source>
        <dbReference type="EMBL" id="AEH62477.1"/>
    </source>
</evidence>
<feature type="transmembrane region" description="Helical" evidence="5">
    <location>
        <begin position="156"/>
        <end position="173"/>
    </location>
</feature>
<dbReference type="GO" id="GO:0016020">
    <property type="term" value="C:membrane"/>
    <property type="evidence" value="ECO:0007669"/>
    <property type="project" value="UniProtKB-SubCell"/>
</dbReference>
<evidence type="ECO:0000313" key="8">
    <source>
        <dbReference type="Proteomes" id="UP000001494"/>
    </source>
</evidence>
<evidence type="ECO:0000256" key="3">
    <source>
        <dbReference type="ARBA" id="ARBA00022989"/>
    </source>
</evidence>
<dbReference type="EMBL" id="CP002850">
    <property type="protein sequence ID" value="AEH62477.1"/>
    <property type="molecule type" value="Genomic_DNA"/>
</dbReference>
<keyword evidence="2 5" id="KW-0812">Transmembrane</keyword>
<evidence type="ECO:0000256" key="2">
    <source>
        <dbReference type="ARBA" id="ARBA00022692"/>
    </source>
</evidence>
<comment type="subcellular location">
    <subcellularLocation>
        <location evidence="1">Membrane</location>
        <topology evidence="1">Multi-pass membrane protein</topology>
    </subcellularLocation>
</comment>
<name>A0A0H3G111_ZYMMA</name>